<keyword evidence="5 8" id="KW-1133">Transmembrane helix</keyword>
<dbReference type="InterPro" id="IPR027470">
    <property type="entry name" value="Cation_efflux_CTD"/>
</dbReference>
<evidence type="ECO:0000313" key="12">
    <source>
        <dbReference type="Proteomes" id="UP000509301"/>
    </source>
</evidence>
<dbReference type="OrthoDB" id="269083at2157"/>
<evidence type="ECO:0000259" key="9">
    <source>
        <dbReference type="Pfam" id="PF01545"/>
    </source>
</evidence>
<dbReference type="Gene3D" id="3.30.70.1350">
    <property type="entry name" value="Cation efflux protein, cytoplasmic domain"/>
    <property type="match status" value="1"/>
</dbReference>
<feature type="transmembrane region" description="Helical" evidence="8">
    <location>
        <begin position="33"/>
        <end position="50"/>
    </location>
</feature>
<dbReference type="PANTHER" id="PTHR11562:SF17">
    <property type="entry name" value="RE54080P-RELATED"/>
    <property type="match status" value="1"/>
</dbReference>
<comment type="subcellular location">
    <subcellularLocation>
        <location evidence="1">Membrane</location>
        <topology evidence="1">Multi-pass membrane protein</topology>
    </subcellularLocation>
</comment>
<dbReference type="InterPro" id="IPR002524">
    <property type="entry name" value="Cation_efflux"/>
</dbReference>
<evidence type="ECO:0000256" key="1">
    <source>
        <dbReference type="ARBA" id="ARBA00004141"/>
    </source>
</evidence>
<feature type="domain" description="Cation efflux protein cytoplasmic" evidence="10">
    <location>
        <begin position="206"/>
        <end position="262"/>
    </location>
</feature>
<dbReference type="GeneID" id="55642281"/>
<gene>
    <name evidence="11" type="ORF">GWK48_10015</name>
</gene>
<evidence type="ECO:0000256" key="5">
    <source>
        <dbReference type="ARBA" id="ARBA00022989"/>
    </source>
</evidence>
<evidence type="ECO:0000313" key="11">
    <source>
        <dbReference type="EMBL" id="QKR00677.1"/>
    </source>
</evidence>
<evidence type="ECO:0000256" key="3">
    <source>
        <dbReference type="ARBA" id="ARBA00022448"/>
    </source>
</evidence>
<keyword evidence="4 8" id="KW-0812">Transmembrane</keyword>
<dbReference type="Proteomes" id="UP000509301">
    <property type="component" value="Chromosome"/>
</dbReference>
<feature type="domain" description="Cation efflux protein transmembrane" evidence="9">
    <location>
        <begin position="4"/>
        <end position="186"/>
    </location>
</feature>
<proteinExistence type="inferred from homology"/>
<protein>
    <submittedName>
        <fullName evidence="11">Cation transporter</fullName>
    </submittedName>
</protein>
<name>A0A6N0NWS7_9CREN</name>
<dbReference type="NCBIfam" id="TIGR01297">
    <property type="entry name" value="CDF"/>
    <property type="match status" value="1"/>
</dbReference>
<dbReference type="InterPro" id="IPR050681">
    <property type="entry name" value="CDF/SLC30A"/>
</dbReference>
<dbReference type="Pfam" id="PF01545">
    <property type="entry name" value="Cation_efflux"/>
    <property type="match status" value="1"/>
</dbReference>
<dbReference type="GO" id="GO:0005886">
    <property type="term" value="C:plasma membrane"/>
    <property type="evidence" value="ECO:0007669"/>
    <property type="project" value="TreeGrafter"/>
</dbReference>
<feature type="transmembrane region" description="Helical" evidence="8">
    <location>
        <begin position="70"/>
        <end position="95"/>
    </location>
</feature>
<evidence type="ECO:0000256" key="2">
    <source>
        <dbReference type="ARBA" id="ARBA00008873"/>
    </source>
</evidence>
<reference evidence="11 12" key="1">
    <citation type="submission" date="2020-02" db="EMBL/GenBank/DDBJ databases">
        <title>Comparative genome analysis reveals the metabolism and evolution of the thermophilic archaeal genus Metallosphaera.</title>
        <authorList>
            <person name="Jiang C."/>
        </authorList>
    </citation>
    <scope>NUCLEOTIDE SEQUENCE [LARGE SCALE GENOMIC DNA]</scope>
    <source>
        <strain evidence="11 12">Ric-A</strain>
    </source>
</reference>
<keyword evidence="12" id="KW-1185">Reference proteome</keyword>
<keyword evidence="7 8" id="KW-0472">Membrane</keyword>
<evidence type="ECO:0000259" key="10">
    <source>
        <dbReference type="Pfam" id="PF16916"/>
    </source>
</evidence>
<dbReference type="Pfam" id="PF16916">
    <property type="entry name" value="ZT_dimer"/>
    <property type="match status" value="1"/>
</dbReference>
<dbReference type="AlphaFoldDB" id="A0A6N0NWS7"/>
<dbReference type="InterPro" id="IPR027469">
    <property type="entry name" value="Cation_efflux_TMD_sf"/>
</dbReference>
<accession>A0A6N0NWS7</accession>
<dbReference type="SUPFAM" id="SSF161111">
    <property type="entry name" value="Cation efflux protein transmembrane domain-like"/>
    <property type="match status" value="1"/>
</dbReference>
<dbReference type="InterPro" id="IPR058533">
    <property type="entry name" value="Cation_efflux_TM"/>
</dbReference>
<feature type="transmembrane region" description="Helical" evidence="8">
    <location>
        <begin position="101"/>
        <end position="121"/>
    </location>
</feature>
<dbReference type="GO" id="GO:0005385">
    <property type="term" value="F:zinc ion transmembrane transporter activity"/>
    <property type="evidence" value="ECO:0007669"/>
    <property type="project" value="TreeGrafter"/>
</dbReference>
<dbReference type="SUPFAM" id="SSF160240">
    <property type="entry name" value="Cation efflux protein cytoplasmic domain-like"/>
    <property type="match status" value="1"/>
</dbReference>
<evidence type="ECO:0000256" key="8">
    <source>
        <dbReference type="SAM" id="Phobius"/>
    </source>
</evidence>
<comment type="similarity">
    <text evidence="2">Belongs to the cation diffusion facilitator (CDF) transporter (TC 2.A.4) family. SLC30A subfamily.</text>
</comment>
<dbReference type="Gene3D" id="1.20.1510.10">
    <property type="entry name" value="Cation efflux protein transmembrane domain"/>
    <property type="match status" value="1"/>
</dbReference>
<feature type="transmembrane region" description="Helical" evidence="8">
    <location>
        <begin position="133"/>
        <end position="155"/>
    </location>
</feature>
<dbReference type="KEGG" id="mten:GWK48_10015"/>
<dbReference type="EMBL" id="CP049074">
    <property type="protein sequence ID" value="QKR00677.1"/>
    <property type="molecule type" value="Genomic_DNA"/>
</dbReference>
<sequence length="270" mass="30115">MRAFLGFLSAFVLLLTFSVLSRSATLASESIHAFFDLIVVYLTISASKRLNRRDSLYTYGMHRLEVLYSLLNVLVVVVGVVVGAFTSVIFLLLNVEDNPELLIISSLLAFLLSLFASTEEVKGELERGVRVHALLDSAVYLGGSLVGIAVALTHVFQLDPLSSLLMLAIVALLSEPNLRESVYTLMERSPVNVGEVESSLQPVLGNVHHVHVWSICPHMRVATLHAEDNPEITLEEMDRKREEAERVLREKFSITHVTIQFETKRRESDS</sequence>
<evidence type="ECO:0000256" key="4">
    <source>
        <dbReference type="ARBA" id="ARBA00022692"/>
    </source>
</evidence>
<keyword evidence="6" id="KW-0406">Ion transport</keyword>
<dbReference type="InterPro" id="IPR036837">
    <property type="entry name" value="Cation_efflux_CTD_sf"/>
</dbReference>
<dbReference type="RefSeq" id="WP_174631930.1">
    <property type="nucleotide sequence ID" value="NZ_CP049074.1"/>
</dbReference>
<evidence type="ECO:0000256" key="6">
    <source>
        <dbReference type="ARBA" id="ARBA00023065"/>
    </source>
</evidence>
<organism evidence="11 12">
    <name type="scientific">Metallosphaera tengchongensis</name>
    <dbReference type="NCBI Taxonomy" id="1532350"/>
    <lineage>
        <taxon>Archaea</taxon>
        <taxon>Thermoproteota</taxon>
        <taxon>Thermoprotei</taxon>
        <taxon>Sulfolobales</taxon>
        <taxon>Sulfolobaceae</taxon>
        <taxon>Metallosphaera</taxon>
    </lineage>
</organism>
<dbReference type="PANTHER" id="PTHR11562">
    <property type="entry name" value="CATION EFFLUX PROTEIN/ ZINC TRANSPORTER"/>
    <property type="match status" value="1"/>
</dbReference>
<evidence type="ECO:0000256" key="7">
    <source>
        <dbReference type="ARBA" id="ARBA00023136"/>
    </source>
</evidence>
<keyword evidence="3" id="KW-0813">Transport</keyword>